<dbReference type="PANTHER" id="PTHR31734:SF6">
    <property type="entry name" value="AUXIN-RESPONSIVE PROTEIN IAA11"/>
    <property type="match status" value="1"/>
</dbReference>
<comment type="similarity">
    <text evidence="2 8">Belongs to the Aux/IAA family.</text>
</comment>
<organism evidence="11 12">
    <name type="scientific">Dillenia turbinata</name>
    <dbReference type="NCBI Taxonomy" id="194707"/>
    <lineage>
        <taxon>Eukaryota</taxon>
        <taxon>Viridiplantae</taxon>
        <taxon>Streptophyta</taxon>
        <taxon>Embryophyta</taxon>
        <taxon>Tracheophyta</taxon>
        <taxon>Spermatophyta</taxon>
        <taxon>Magnoliopsida</taxon>
        <taxon>eudicotyledons</taxon>
        <taxon>Gunneridae</taxon>
        <taxon>Pentapetalae</taxon>
        <taxon>Dilleniales</taxon>
        <taxon>Dilleniaceae</taxon>
        <taxon>Dillenia</taxon>
    </lineage>
</organism>
<dbReference type="SUPFAM" id="SSF54277">
    <property type="entry name" value="CAD &amp; PB1 domains"/>
    <property type="match status" value="1"/>
</dbReference>
<keyword evidence="4 8" id="KW-0805">Transcription regulation</keyword>
<name>A0AAN8VDM7_9MAGN</name>
<evidence type="ECO:0000313" key="11">
    <source>
        <dbReference type="EMBL" id="KAK6929704.1"/>
    </source>
</evidence>
<evidence type="ECO:0000256" key="1">
    <source>
        <dbReference type="ARBA" id="ARBA00004123"/>
    </source>
</evidence>
<dbReference type="GO" id="GO:0006355">
    <property type="term" value="P:regulation of DNA-templated transcription"/>
    <property type="evidence" value="ECO:0007669"/>
    <property type="project" value="InterPro"/>
</dbReference>
<evidence type="ECO:0000256" key="6">
    <source>
        <dbReference type="ARBA" id="ARBA00023242"/>
    </source>
</evidence>
<keyword evidence="7 8" id="KW-0927">Auxin signaling pathway</keyword>
<dbReference type="InterPro" id="IPR033389">
    <property type="entry name" value="AUX/IAA_dom"/>
</dbReference>
<dbReference type="Gene3D" id="3.10.20.90">
    <property type="entry name" value="Phosphatidylinositol 3-kinase Catalytic Subunit, Chain A, domain 1"/>
    <property type="match status" value="1"/>
</dbReference>
<comment type="caution">
    <text evidence="11">The sequence shown here is derived from an EMBL/GenBank/DDBJ whole genome shotgun (WGS) entry which is preliminary data.</text>
</comment>
<evidence type="ECO:0000256" key="3">
    <source>
        <dbReference type="ARBA" id="ARBA00022491"/>
    </source>
</evidence>
<evidence type="ECO:0000256" key="5">
    <source>
        <dbReference type="ARBA" id="ARBA00023163"/>
    </source>
</evidence>
<accession>A0AAN8VDM7</accession>
<dbReference type="InterPro" id="IPR053793">
    <property type="entry name" value="PB1-like"/>
</dbReference>
<evidence type="ECO:0000256" key="7">
    <source>
        <dbReference type="ARBA" id="ARBA00023294"/>
    </source>
</evidence>
<comment type="function">
    <text evidence="8">Aux/IAA proteins are short-lived transcriptional factors that function as repressors of early auxin response genes at low auxin concentrations.</text>
</comment>
<evidence type="ECO:0000313" key="12">
    <source>
        <dbReference type="Proteomes" id="UP001370490"/>
    </source>
</evidence>
<keyword evidence="5 8" id="KW-0804">Transcription</keyword>
<feature type="domain" description="PB1" evidence="10">
    <location>
        <begin position="161"/>
        <end position="267"/>
    </location>
</feature>
<dbReference type="EMBL" id="JBAMMX010000012">
    <property type="protein sequence ID" value="KAK6929704.1"/>
    <property type="molecule type" value="Genomic_DNA"/>
</dbReference>
<keyword evidence="3 8" id="KW-0678">Repressor</keyword>
<keyword evidence="12" id="KW-1185">Reference proteome</keyword>
<sequence>MEAHLCLLDDGSGSDGRGGNTKNDSNRMLCYHADADAESEIELGLGLSLGSGSGGGKANKSSGAWGDYGRILTAKDFSSYAYGSKSRSSPTITSAASGQVVGWPPIRAYRMNSLVNQSKASTTEEDKPVNDTNKNKDTVKEKMQESGKKATDDTAKEKGHFGFVKVTMDGVPIGRKIDLNAHACYETLAQAVEDMFLSSTTSITSIRSGGEKEHGMLVEPTKTSKLLDGSSKFALTYEDKEEDWMLVGDVPWGMFLSTVKRLRVMRTSEANGLGMPISRFPTKEYETNNKALLIPLMPFFVDSGTKNFEVEVLMSILTVKMLMSDGGAPFS</sequence>
<evidence type="ECO:0000256" key="4">
    <source>
        <dbReference type="ARBA" id="ARBA00023015"/>
    </source>
</evidence>
<dbReference type="PROSITE" id="PS51745">
    <property type="entry name" value="PB1"/>
    <property type="match status" value="1"/>
</dbReference>
<dbReference type="GO" id="GO:0005634">
    <property type="term" value="C:nucleus"/>
    <property type="evidence" value="ECO:0007669"/>
    <property type="project" value="UniProtKB-SubCell"/>
</dbReference>
<comment type="subcellular location">
    <subcellularLocation>
        <location evidence="1 8">Nucleus</location>
    </subcellularLocation>
</comment>
<reference evidence="11 12" key="1">
    <citation type="submission" date="2023-12" db="EMBL/GenBank/DDBJ databases">
        <title>A high-quality genome assembly for Dillenia turbinata (Dilleniales).</title>
        <authorList>
            <person name="Chanderbali A."/>
        </authorList>
    </citation>
    <scope>NUCLEOTIDE SEQUENCE [LARGE SCALE GENOMIC DNA]</scope>
    <source>
        <strain evidence="11">LSX21</strain>
        <tissue evidence="11">Leaf</tissue>
    </source>
</reference>
<protein>
    <recommendedName>
        <fullName evidence="8">Auxin-responsive protein</fullName>
    </recommendedName>
</protein>
<comment type="subunit">
    <text evidence="8">Homodimers and heterodimers.</text>
</comment>
<keyword evidence="6 8" id="KW-0539">Nucleus</keyword>
<proteinExistence type="inferred from homology"/>
<dbReference type="InterPro" id="IPR003311">
    <property type="entry name" value="AUX_IAA"/>
</dbReference>
<evidence type="ECO:0000256" key="2">
    <source>
        <dbReference type="ARBA" id="ARBA00006728"/>
    </source>
</evidence>
<dbReference type="PANTHER" id="PTHR31734">
    <property type="entry name" value="AUXIN-RESPONSIVE PROTEIN IAA17"/>
    <property type="match status" value="1"/>
</dbReference>
<feature type="region of interest" description="Disordered" evidence="9">
    <location>
        <begin position="117"/>
        <end position="154"/>
    </location>
</feature>
<dbReference type="AlphaFoldDB" id="A0AAN8VDM7"/>
<feature type="compositionally biased region" description="Basic and acidic residues" evidence="9">
    <location>
        <begin position="122"/>
        <end position="154"/>
    </location>
</feature>
<evidence type="ECO:0000259" key="10">
    <source>
        <dbReference type="PROSITE" id="PS51745"/>
    </source>
</evidence>
<dbReference type="Proteomes" id="UP001370490">
    <property type="component" value="Unassembled WGS sequence"/>
</dbReference>
<dbReference type="GO" id="GO:0009734">
    <property type="term" value="P:auxin-activated signaling pathway"/>
    <property type="evidence" value="ECO:0007669"/>
    <property type="project" value="UniProtKB-UniRule"/>
</dbReference>
<evidence type="ECO:0000256" key="9">
    <source>
        <dbReference type="SAM" id="MobiDB-lite"/>
    </source>
</evidence>
<dbReference type="Pfam" id="PF02309">
    <property type="entry name" value="AUX_IAA"/>
    <property type="match status" value="1"/>
</dbReference>
<gene>
    <name evidence="11" type="ORF">RJ641_003798</name>
</gene>
<evidence type="ECO:0000256" key="8">
    <source>
        <dbReference type="RuleBase" id="RU004549"/>
    </source>
</evidence>